<dbReference type="HOGENOM" id="CLU_114716_0_0_1"/>
<feature type="compositionally biased region" description="Polar residues" evidence="1">
    <location>
        <begin position="42"/>
        <end position="53"/>
    </location>
</feature>
<protein>
    <submittedName>
        <fullName evidence="2">Uncharacterized protein</fullName>
    </submittedName>
</protein>
<feature type="region of interest" description="Disordered" evidence="1">
    <location>
        <begin position="1"/>
        <end position="22"/>
    </location>
</feature>
<dbReference type="Gramene" id="ONIVA09G05840.1">
    <property type="protein sequence ID" value="ONIVA09G05840.1"/>
    <property type="gene ID" value="ONIVA09G05840"/>
</dbReference>
<sequence length="208" mass="22583">MTSKSRCSRTVKDKTSHQVCQTRGQLGTNVRAGVANTARARQGTTMNHTPMSEETSREGLRDGRGARTAVTTVAAWRCGGDARSRGRRPRAADDDQCRRRGCRCANGDEDDESGEAAVREDNTAAAPYRCSGEKSTGDVAMLRRAPLSTATTSGGMDHRRQHCGPRGRRSGNPKFDGVDVCSMTIGCRSRCSRAPERVIKPKMHGTER</sequence>
<feature type="compositionally biased region" description="Basic and acidic residues" evidence="1">
    <location>
        <begin position="54"/>
        <end position="65"/>
    </location>
</feature>
<evidence type="ECO:0000313" key="2">
    <source>
        <dbReference type="EnsemblPlants" id="ONIVA09G05840.1"/>
    </source>
</evidence>
<reference evidence="2" key="2">
    <citation type="submission" date="2018-04" db="EMBL/GenBank/DDBJ databases">
        <title>OnivRS2 (Oryza nivara Reference Sequence Version 2).</title>
        <authorList>
            <person name="Zhang J."/>
            <person name="Kudrna D."/>
            <person name="Lee S."/>
            <person name="Talag J."/>
            <person name="Rajasekar S."/>
            <person name="Welchert J."/>
            <person name="Hsing Y.-I."/>
            <person name="Wing R.A."/>
        </authorList>
    </citation>
    <scope>NUCLEOTIDE SEQUENCE [LARGE SCALE GENOMIC DNA]</scope>
    <source>
        <strain evidence="2">SL10</strain>
    </source>
</reference>
<accession>A0A0E0II04</accession>
<feature type="compositionally biased region" description="Basic residues" evidence="1">
    <location>
        <begin position="159"/>
        <end position="171"/>
    </location>
</feature>
<feature type="region of interest" description="Disordered" evidence="1">
    <location>
        <begin position="149"/>
        <end position="174"/>
    </location>
</feature>
<organism evidence="2">
    <name type="scientific">Oryza nivara</name>
    <name type="common">Indian wild rice</name>
    <name type="synonym">Oryza sativa f. spontanea</name>
    <dbReference type="NCBI Taxonomy" id="4536"/>
    <lineage>
        <taxon>Eukaryota</taxon>
        <taxon>Viridiplantae</taxon>
        <taxon>Streptophyta</taxon>
        <taxon>Embryophyta</taxon>
        <taxon>Tracheophyta</taxon>
        <taxon>Spermatophyta</taxon>
        <taxon>Magnoliopsida</taxon>
        <taxon>Liliopsida</taxon>
        <taxon>Poales</taxon>
        <taxon>Poaceae</taxon>
        <taxon>BOP clade</taxon>
        <taxon>Oryzoideae</taxon>
        <taxon>Oryzeae</taxon>
        <taxon>Oryzinae</taxon>
        <taxon>Oryza</taxon>
    </lineage>
</organism>
<keyword evidence="3" id="KW-1185">Reference proteome</keyword>
<evidence type="ECO:0000256" key="1">
    <source>
        <dbReference type="SAM" id="MobiDB-lite"/>
    </source>
</evidence>
<feature type="region of interest" description="Disordered" evidence="1">
    <location>
        <begin position="41"/>
        <end position="67"/>
    </location>
</feature>
<dbReference type="STRING" id="4536.A0A0E0II04"/>
<dbReference type="Proteomes" id="UP000006591">
    <property type="component" value="Chromosome 9"/>
</dbReference>
<reference evidence="2" key="1">
    <citation type="submission" date="2015-04" db="UniProtKB">
        <authorList>
            <consortium name="EnsemblPlants"/>
        </authorList>
    </citation>
    <scope>IDENTIFICATION</scope>
    <source>
        <strain evidence="2">SL10</strain>
    </source>
</reference>
<proteinExistence type="predicted"/>
<evidence type="ECO:0000313" key="3">
    <source>
        <dbReference type="Proteomes" id="UP000006591"/>
    </source>
</evidence>
<name>A0A0E0II04_ORYNI</name>
<dbReference type="EnsemblPlants" id="ONIVA09G05840.1">
    <property type="protein sequence ID" value="ONIVA09G05840.1"/>
    <property type="gene ID" value="ONIVA09G05840"/>
</dbReference>
<dbReference type="AlphaFoldDB" id="A0A0E0II04"/>